<evidence type="ECO:0000256" key="11">
    <source>
        <dbReference type="ARBA" id="ARBA00022840"/>
    </source>
</evidence>
<dbReference type="Pfam" id="PF00485">
    <property type="entry name" value="PRK"/>
    <property type="match status" value="1"/>
</dbReference>
<evidence type="ECO:0000259" key="16">
    <source>
        <dbReference type="Pfam" id="PF00485"/>
    </source>
</evidence>
<dbReference type="GO" id="GO:0005524">
    <property type="term" value="F:ATP binding"/>
    <property type="evidence" value="ECO:0007669"/>
    <property type="project" value="UniProtKB-UniRule"/>
</dbReference>
<dbReference type="PANTHER" id="PTHR10285">
    <property type="entry name" value="URIDINE KINASE"/>
    <property type="match status" value="1"/>
</dbReference>
<dbReference type="UniPathway" id="UPA00241">
    <property type="reaction ID" value="UER00352"/>
</dbReference>
<evidence type="ECO:0000313" key="18">
    <source>
        <dbReference type="Proteomes" id="UP000019277"/>
    </source>
</evidence>
<evidence type="ECO:0000256" key="6">
    <source>
        <dbReference type="ARBA" id="ARBA00015080"/>
    </source>
</evidence>
<dbReference type="AlphaFoldDB" id="W7JA10"/>
<evidence type="ECO:0000256" key="13">
    <source>
        <dbReference type="ARBA" id="ARBA00032866"/>
    </source>
</evidence>
<evidence type="ECO:0000256" key="7">
    <source>
        <dbReference type="ARBA" id="ARBA00022490"/>
    </source>
</evidence>
<feature type="domain" description="Phosphoribulokinase/uridine kinase" evidence="16">
    <location>
        <begin position="128"/>
        <end position="265"/>
    </location>
</feature>
<name>W7JA10_9PSEU</name>
<protein>
    <recommendedName>
        <fullName evidence="6 14">Pantothenate kinase</fullName>
        <ecNumber evidence="5 14">2.7.1.33</ecNumber>
    </recommendedName>
    <alternativeName>
        <fullName evidence="13 14">Pantothenic acid kinase</fullName>
    </alternativeName>
</protein>
<evidence type="ECO:0000256" key="15">
    <source>
        <dbReference type="RuleBase" id="RU003530"/>
    </source>
</evidence>
<evidence type="ECO:0000313" key="17">
    <source>
        <dbReference type="EMBL" id="EWC62884.1"/>
    </source>
</evidence>
<evidence type="ECO:0000256" key="2">
    <source>
        <dbReference type="ARBA" id="ARBA00004496"/>
    </source>
</evidence>
<dbReference type="STRING" id="909613.UO65_1832"/>
<dbReference type="PIRSF" id="PIRSF000545">
    <property type="entry name" value="Pantothenate_kin"/>
    <property type="match status" value="1"/>
</dbReference>
<keyword evidence="7 14" id="KW-0963">Cytoplasm</keyword>
<keyword evidence="8 14" id="KW-0808">Transferase</keyword>
<dbReference type="GO" id="GO:0004594">
    <property type="term" value="F:pantothenate kinase activity"/>
    <property type="evidence" value="ECO:0007669"/>
    <property type="project" value="UniProtKB-UniRule"/>
</dbReference>
<comment type="catalytic activity">
    <reaction evidence="1 14 15">
        <text>(R)-pantothenate + ATP = (R)-4'-phosphopantothenate + ADP + H(+)</text>
        <dbReference type="Rhea" id="RHEA:16373"/>
        <dbReference type="ChEBI" id="CHEBI:10986"/>
        <dbReference type="ChEBI" id="CHEBI:15378"/>
        <dbReference type="ChEBI" id="CHEBI:29032"/>
        <dbReference type="ChEBI" id="CHEBI:30616"/>
        <dbReference type="ChEBI" id="CHEBI:456216"/>
        <dbReference type="EC" id="2.7.1.33"/>
    </reaction>
</comment>
<proteinExistence type="inferred from homology"/>
<dbReference type="GO" id="GO:0015937">
    <property type="term" value="P:coenzyme A biosynthetic process"/>
    <property type="evidence" value="ECO:0007669"/>
    <property type="project" value="UniProtKB-UniRule"/>
</dbReference>
<dbReference type="Proteomes" id="UP000019277">
    <property type="component" value="Unassembled WGS sequence"/>
</dbReference>
<evidence type="ECO:0000256" key="1">
    <source>
        <dbReference type="ARBA" id="ARBA00001206"/>
    </source>
</evidence>
<comment type="caution">
    <text evidence="17">The sequence shown here is derived from an EMBL/GenBank/DDBJ whole genome shotgun (WGS) entry which is preliminary data.</text>
</comment>
<evidence type="ECO:0000256" key="8">
    <source>
        <dbReference type="ARBA" id="ARBA00022679"/>
    </source>
</evidence>
<dbReference type="InterPro" id="IPR006083">
    <property type="entry name" value="PRK/URK"/>
</dbReference>
<accession>W7JA10</accession>
<comment type="pathway">
    <text evidence="3 14 15">Cofactor biosynthesis; coenzyme A biosynthesis; CoA from (R)-pantothenate: step 1/5.</text>
</comment>
<dbReference type="CDD" id="cd02025">
    <property type="entry name" value="PanK"/>
    <property type="match status" value="1"/>
</dbReference>
<keyword evidence="10 14" id="KW-0418">Kinase</keyword>
<dbReference type="SUPFAM" id="SSF52540">
    <property type="entry name" value="P-loop containing nucleoside triphosphate hydrolases"/>
    <property type="match status" value="1"/>
</dbReference>
<reference evidence="17 18" key="1">
    <citation type="journal article" date="2014" name="Genome Announc.">
        <title>Draft Genome Sequence of the Antitrypanosomally Active Sponge-Associated Bacterium Actinokineospora sp. Strain EG49.</title>
        <authorList>
            <person name="Harjes J."/>
            <person name="Ryu T."/>
            <person name="Abdelmohsen U.R."/>
            <person name="Moitinho-Silva L."/>
            <person name="Horn H."/>
            <person name="Ravasi T."/>
            <person name="Hentschel U."/>
        </authorList>
    </citation>
    <scope>NUCLEOTIDE SEQUENCE [LARGE SCALE GENOMIC DNA]</scope>
    <source>
        <strain evidence="17 18">EG49</strain>
    </source>
</reference>
<dbReference type="Gene3D" id="3.40.50.300">
    <property type="entry name" value="P-loop containing nucleotide triphosphate hydrolases"/>
    <property type="match status" value="1"/>
</dbReference>
<organism evidence="17 18">
    <name type="scientific">Actinokineospora spheciospongiae</name>
    <dbReference type="NCBI Taxonomy" id="909613"/>
    <lineage>
        <taxon>Bacteria</taxon>
        <taxon>Bacillati</taxon>
        <taxon>Actinomycetota</taxon>
        <taxon>Actinomycetes</taxon>
        <taxon>Pseudonocardiales</taxon>
        <taxon>Pseudonocardiaceae</taxon>
        <taxon>Actinokineospora</taxon>
    </lineage>
</organism>
<dbReference type="InterPro" id="IPR004566">
    <property type="entry name" value="PanK"/>
</dbReference>
<keyword evidence="11 14" id="KW-0067">ATP-binding</keyword>
<comment type="subcellular location">
    <subcellularLocation>
        <location evidence="2 14 15">Cytoplasm</location>
    </subcellularLocation>
</comment>
<evidence type="ECO:0000256" key="14">
    <source>
        <dbReference type="HAMAP-Rule" id="MF_00215"/>
    </source>
</evidence>
<evidence type="ECO:0000256" key="12">
    <source>
        <dbReference type="ARBA" id="ARBA00022993"/>
    </source>
</evidence>
<evidence type="ECO:0000256" key="10">
    <source>
        <dbReference type="ARBA" id="ARBA00022777"/>
    </source>
</evidence>
<dbReference type="GO" id="GO:0005737">
    <property type="term" value="C:cytoplasm"/>
    <property type="evidence" value="ECO:0007669"/>
    <property type="project" value="UniProtKB-SubCell"/>
</dbReference>
<dbReference type="eggNOG" id="COG1072">
    <property type="taxonomic scope" value="Bacteria"/>
</dbReference>
<dbReference type="HAMAP" id="MF_00215">
    <property type="entry name" value="Pantothen_kinase_1"/>
    <property type="match status" value="1"/>
</dbReference>
<feature type="binding site" evidence="14">
    <location>
        <begin position="133"/>
        <end position="140"/>
    </location>
    <ligand>
        <name>ATP</name>
        <dbReference type="ChEBI" id="CHEBI:30616"/>
    </ligand>
</feature>
<evidence type="ECO:0000256" key="4">
    <source>
        <dbReference type="ARBA" id="ARBA00006087"/>
    </source>
</evidence>
<sequence>MRHTKPSPDRCNRSQRKHPVNTYVGGVRTTQLGEESVMTRVRELSPYVELRREQWRQLRRSTPLPLTLDELVALRGLRDPVDLEEVVDVYLPLSRLISLQVAARQRLYQSTREFLGEDPKVGDKVPFVIGIAGSVAVGKSTTARLLRTLLARWPDHPHVDLITTDGFLFPKAELLRRDLMSRKGFPESYDRRALLRFVSEVKAGAAEVRAPVYSHLAYDIVPGEEQVVRRPDILIVEGLNVLQPGARLAVSDLFDFSVYVDAHTDDIERWYIDRFLALRSTAFADPASHFHHYASLTDEQASAEAAKLWKQTNEPNLVNNILPTRPRATLVLRKGSDHRTTRVRLRKL</sequence>
<dbReference type="EC" id="2.7.1.33" evidence="5 14"/>
<dbReference type="NCBIfam" id="TIGR00554">
    <property type="entry name" value="panK_bact"/>
    <property type="match status" value="1"/>
</dbReference>
<evidence type="ECO:0000256" key="9">
    <source>
        <dbReference type="ARBA" id="ARBA00022741"/>
    </source>
</evidence>
<comment type="similarity">
    <text evidence="4 14 15">Belongs to the prokaryotic pantothenate kinase family.</text>
</comment>
<evidence type="ECO:0000256" key="3">
    <source>
        <dbReference type="ARBA" id="ARBA00005225"/>
    </source>
</evidence>
<keyword evidence="9 14" id="KW-0547">Nucleotide-binding</keyword>
<dbReference type="InterPro" id="IPR027417">
    <property type="entry name" value="P-loop_NTPase"/>
</dbReference>
<dbReference type="EMBL" id="AYXG01000069">
    <property type="protein sequence ID" value="EWC62884.1"/>
    <property type="molecule type" value="Genomic_DNA"/>
</dbReference>
<evidence type="ECO:0000256" key="5">
    <source>
        <dbReference type="ARBA" id="ARBA00012102"/>
    </source>
</evidence>
<keyword evidence="18" id="KW-1185">Reference proteome</keyword>
<dbReference type="PATRIC" id="fig|909613.9.peg.1843"/>
<keyword evidence="12 14" id="KW-0173">Coenzyme A biosynthesis</keyword>
<gene>
    <name evidence="14" type="primary">coaA</name>
    <name evidence="17" type="ORF">UO65_1832</name>
</gene>